<dbReference type="GO" id="GO:0003968">
    <property type="term" value="F:RNA-directed RNA polymerase activity"/>
    <property type="evidence" value="ECO:0007669"/>
    <property type="project" value="UniProtKB-KW"/>
</dbReference>
<keyword evidence="2 8" id="KW-0696">RNA-directed RNA polymerase</keyword>
<evidence type="ECO:0000256" key="6">
    <source>
        <dbReference type="ARBA" id="ARBA00023158"/>
    </source>
</evidence>
<reference evidence="11" key="1">
    <citation type="submission" date="2017-02" db="UniProtKB">
        <authorList>
            <consortium name="WormBaseParasite"/>
        </authorList>
    </citation>
    <scope>IDENTIFICATION</scope>
</reference>
<evidence type="ECO:0000256" key="3">
    <source>
        <dbReference type="ARBA" id="ARBA00022679"/>
    </source>
</evidence>
<protein>
    <recommendedName>
        <fullName evidence="8">RNA-dependent RNA polymerase</fullName>
        <ecNumber evidence="8">2.7.7.48</ecNumber>
    </recommendedName>
</protein>
<keyword evidence="3 8" id="KW-0808">Transferase</keyword>
<dbReference type="WBParaSite" id="ASIM_0000133301-mRNA-1">
    <property type="protein sequence ID" value="ASIM_0000133301-mRNA-1"/>
    <property type="gene ID" value="ASIM_0000133301"/>
</dbReference>
<dbReference type="PANTHER" id="PTHR23079:SF57">
    <property type="entry name" value="RNA-DIRECTED RNA POLYMERASE"/>
    <property type="match status" value="1"/>
</dbReference>
<evidence type="ECO:0000256" key="1">
    <source>
        <dbReference type="ARBA" id="ARBA00005762"/>
    </source>
</evidence>
<evidence type="ECO:0000256" key="5">
    <source>
        <dbReference type="ARBA" id="ARBA00022884"/>
    </source>
</evidence>
<keyword evidence="4 8" id="KW-0548">Nucleotidyltransferase</keyword>
<dbReference type="InterPro" id="IPR058752">
    <property type="entry name" value="RDRP_C_head"/>
</dbReference>
<dbReference type="InterPro" id="IPR057596">
    <property type="entry name" value="RDRP_core"/>
</dbReference>
<evidence type="ECO:0000256" key="2">
    <source>
        <dbReference type="ARBA" id="ARBA00022484"/>
    </source>
</evidence>
<dbReference type="Pfam" id="PF05183">
    <property type="entry name" value="RdRP"/>
    <property type="match status" value="2"/>
</dbReference>
<accession>A0A0M3J1D6</accession>
<dbReference type="InterPro" id="IPR007855">
    <property type="entry name" value="RDRP"/>
</dbReference>
<dbReference type="PANTHER" id="PTHR23079">
    <property type="entry name" value="RNA-DEPENDENT RNA POLYMERASE"/>
    <property type="match status" value="1"/>
</dbReference>
<organism evidence="11">
    <name type="scientific">Anisakis simplex</name>
    <name type="common">Herring worm</name>
    <dbReference type="NCBI Taxonomy" id="6269"/>
    <lineage>
        <taxon>Eukaryota</taxon>
        <taxon>Metazoa</taxon>
        <taxon>Ecdysozoa</taxon>
        <taxon>Nematoda</taxon>
        <taxon>Chromadorea</taxon>
        <taxon>Rhabditida</taxon>
        <taxon>Spirurina</taxon>
        <taxon>Ascaridomorpha</taxon>
        <taxon>Ascaridoidea</taxon>
        <taxon>Anisakidae</taxon>
        <taxon>Anisakis</taxon>
        <taxon>Anisakis simplex complex</taxon>
    </lineage>
</organism>
<keyword evidence="6" id="KW-0943">RNA-mediated gene silencing</keyword>
<evidence type="ECO:0000256" key="4">
    <source>
        <dbReference type="ARBA" id="ARBA00022695"/>
    </source>
</evidence>
<evidence type="ECO:0000259" key="9">
    <source>
        <dbReference type="Pfam" id="PF05183"/>
    </source>
</evidence>
<evidence type="ECO:0000256" key="8">
    <source>
        <dbReference type="RuleBase" id="RU363098"/>
    </source>
</evidence>
<proteinExistence type="inferred from homology"/>
<dbReference type="GO" id="GO:0030422">
    <property type="term" value="P:siRNA processing"/>
    <property type="evidence" value="ECO:0007669"/>
    <property type="project" value="TreeGrafter"/>
</dbReference>
<feature type="domain" description="RDRP core" evidence="9">
    <location>
        <begin position="314"/>
        <end position="388"/>
    </location>
</feature>
<comment type="catalytic activity">
    <reaction evidence="7 8">
        <text>RNA(n) + a ribonucleoside 5'-triphosphate = RNA(n+1) + diphosphate</text>
        <dbReference type="Rhea" id="RHEA:21248"/>
        <dbReference type="Rhea" id="RHEA-COMP:14527"/>
        <dbReference type="Rhea" id="RHEA-COMP:17342"/>
        <dbReference type="ChEBI" id="CHEBI:33019"/>
        <dbReference type="ChEBI" id="CHEBI:61557"/>
        <dbReference type="ChEBI" id="CHEBI:140395"/>
        <dbReference type="EC" id="2.7.7.48"/>
    </reaction>
</comment>
<dbReference type="Pfam" id="PF26253">
    <property type="entry name" value="RdRP_head"/>
    <property type="match status" value="1"/>
</dbReference>
<name>A0A0M3J1D6_ANISI</name>
<dbReference type="AlphaFoldDB" id="A0A0M3J1D6"/>
<dbReference type="GO" id="GO:0003723">
    <property type="term" value="F:RNA binding"/>
    <property type="evidence" value="ECO:0007669"/>
    <property type="project" value="UniProtKB-KW"/>
</dbReference>
<feature type="domain" description="RDRP core" evidence="9">
    <location>
        <begin position="62"/>
        <end position="244"/>
    </location>
</feature>
<evidence type="ECO:0000256" key="7">
    <source>
        <dbReference type="ARBA" id="ARBA00048744"/>
    </source>
</evidence>
<evidence type="ECO:0000313" key="11">
    <source>
        <dbReference type="WBParaSite" id="ASIM_0000133301-mRNA-1"/>
    </source>
</evidence>
<feature type="domain" description="RDRP C-terminal head" evidence="10">
    <location>
        <begin position="411"/>
        <end position="551"/>
    </location>
</feature>
<dbReference type="GO" id="GO:0031380">
    <property type="term" value="C:nuclear RNA-directed RNA polymerase complex"/>
    <property type="evidence" value="ECO:0007669"/>
    <property type="project" value="TreeGrafter"/>
</dbReference>
<dbReference type="EC" id="2.7.7.48" evidence="8"/>
<comment type="similarity">
    <text evidence="1 8">Belongs to the RdRP family.</text>
</comment>
<keyword evidence="5 8" id="KW-0694">RNA-binding</keyword>
<evidence type="ECO:0000259" key="10">
    <source>
        <dbReference type="Pfam" id="PF26253"/>
    </source>
</evidence>
<sequence length="580" mass="66694">LNELPRLMNVDRLSLVRGFALTQEPFFRSLLRASVKFWRQISRRIRKIFRKIFGSERFVEKQLAKEQIMIPPHLGRSMFGVMDETGQLQSGQIFVQYTNNVWLKTPSSKAAKTILKGPVLMTKNPCIVAGDVRIFEAVDIPELHHLVDVVVFPQYGPRPHTDEMAGSDLDGDEYTVIWDKKLMFVRNESPLDFTKRVKKYEVVDQDHVDFEMRKFFCNYIKQDSIGSIANAFLVNADLYGITSEVSEVTLLNELLIGRLVVLCLSIHFIIGEFMPVYMLGESHSLCIPQFGNGSYTVYLILFDVHRTFLYSFCAFTQICVNIARKHSQAVDFPKTGDAPEPLTKVWTEGASGSLVPPERSERWPDFMCKNHEPNYISPRLVGQLYRRIRLVDDVLTLTSALEDVTVLELDPMLIFPGWEGYTTIAQLQLDSYNAHIRALLDNYGIQDEGQLISGCISVIRNRISDRDVDDMSFYNTNHVIEKKVASVFRMFRNVFFEEFGGYERCTRVDKERSMGGNNDEDRRICLNPTEGMKQKASAYYITCYSKLQATTKYHFYCPSFIGLLHPTRLSKRVSVCPKFH</sequence>